<gene>
    <name evidence="5" type="ORF">MIND_01187100</name>
</gene>
<proteinExistence type="inferred from homology"/>
<accession>A0A8H6S4X1</accession>
<dbReference type="PANTHER" id="PTHR13778:SF47">
    <property type="entry name" value="LIPOPOLYSACCHARIDE 1,3-GALACTOSYLTRANSFERASE"/>
    <property type="match status" value="1"/>
</dbReference>
<dbReference type="InterPro" id="IPR029044">
    <property type="entry name" value="Nucleotide-diphossugar_trans"/>
</dbReference>
<dbReference type="OrthoDB" id="2014201at2759"/>
<dbReference type="InterPro" id="IPR029063">
    <property type="entry name" value="SAM-dependent_MTases_sf"/>
</dbReference>
<dbReference type="Pfam" id="PF01501">
    <property type="entry name" value="Glyco_transf_8"/>
    <property type="match status" value="1"/>
</dbReference>
<name>A0A8H6S4X1_9AGAR</name>
<dbReference type="AlphaFoldDB" id="A0A8H6S4X1"/>
<keyword evidence="4" id="KW-0479">Metal-binding</keyword>
<reference evidence="5" key="1">
    <citation type="submission" date="2020-05" db="EMBL/GenBank/DDBJ databases">
        <title>Mycena genomes resolve the evolution of fungal bioluminescence.</title>
        <authorList>
            <person name="Tsai I.J."/>
        </authorList>
    </citation>
    <scope>NUCLEOTIDE SEQUENCE</scope>
    <source>
        <strain evidence="5">171206Taipei</strain>
    </source>
</reference>
<dbReference type="Proteomes" id="UP000636479">
    <property type="component" value="Unassembled WGS sequence"/>
</dbReference>
<evidence type="ECO:0000313" key="6">
    <source>
        <dbReference type="Proteomes" id="UP000636479"/>
    </source>
</evidence>
<dbReference type="PANTHER" id="PTHR13778">
    <property type="entry name" value="GLYCOSYLTRANSFERASE 8 DOMAIN-CONTAINING PROTEIN"/>
    <property type="match status" value="1"/>
</dbReference>
<dbReference type="InterPro" id="IPR050748">
    <property type="entry name" value="Glycosyltrans_8_dom-fam"/>
</dbReference>
<evidence type="ECO:0000256" key="3">
    <source>
        <dbReference type="ARBA" id="ARBA00022679"/>
    </source>
</evidence>
<evidence type="ECO:0000256" key="2">
    <source>
        <dbReference type="ARBA" id="ARBA00022676"/>
    </source>
</evidence>
<comment type="caution">
    <text evidence="5">The sequence shown here is derived from an EMBL/GenBank/DDBJ whole genome shotgun (WGS) entry which is preliminary data.</text>
</comment>
<dbReference type="GeneID" id="59350899"/>
<dbReference type="GO" id="GO:0046872">
    <property type="term" value="F:metal ion binding"/>
    <property type="evidence" value="ECO:0007669"/>
    <property type="project" value="UniProtKB-KW"/>
</dbReference>
<evidence type="ECO:0008006" key="7">
    <source>
        <dbReference type="Google" id="ProtNLM"/>
    </source>
</evidence>
<dbReference type="Gene3D" id="3.90.550.10">
    <property type="entry name" value="Spore Coat Polysaccharide Biosynthesis Protein SpsA, Chain A"/>
    <property type="match status" value="1"/>
</dbReference>
<dbReference type="Pfam" id="PF13578">
    <property type="entry name" value="Methyltransf_24"/>
    <property type="match status" value="1"/>
</dbReference>
<keyword evidence="2" id="KW-0328">Glycosyltransferase</keyword>
<organism evidence="5 6">
    <name type="scientific">Mycena indigotica</name>
    <dbReference type="NCBI Taxonomy" id="2126181"/>
    <lineage>
        <taxon>Eukaryota</taxon>
        <taxon>Fungi</taxon>
        <taxon>Dikarya</taxon>
        <taxon>Basidiomycota</taxon>
        <taxon>Agaricomycotina</taxon>
        <taxon>Agaricomycetes</taxon>
        <taxon>Agaricomycetidae</taxon>
        <taxon>Agaricales</taxon>
        <taxon>Marasmiineae</taxon>
        <taxon>Mycenaceae</taxon>
        <taxon>Mycena</taxon>
    </lineage>
</organism>
<comment type="similarity">
    <text evidence="1">Belongs to the glycosyltransferase 8 family.</text>
</comment>
<evidence type="ECO:0000313" key="5">
    <source>
        <dbReference type="EMBL" id="KAF7292881.1"/>
    </source>
</evidence>
<dbReference type="GO" id="GO:0016757">
    <property type="term" value="F:glycosyltransferase activity"/>
    <property type="evidence" value="ECO:0007669"/>
    <property type="project" value="UniProtKB-KW"/>
</dbReference>
<dbReference type="SUPFAM" id="SSF53335">
    <property type="entry name" value="S-adenosyl-L-methionine-dependent methyltransferases"/>
    <property type="match status" value="1"/>
</dbReference>
<dbReference type="Gene3D" id="3.40.50.150">
    <property type="entry name" value="Vaccinia Virus protein VP39"/>
    <property type="match status" value="1"/>
</dbReference>
<dbReference type="EMBL" id="JACAZF010000011">
    <property type="protein sequence ID" value="KAF7292881.1"/>
    <property type="molecule type" value="Genomic_DNA"/>
</dbReference>
<sequence length="540" mass="61505">MIMEPQAAYEFTPTQDWFSFNKTIWAPFIADLRTKVAHSPRALEIGSWEGRSAVYLLETLCNKAHSEVVCVDHFDLHRSAEGKERYRKIMHNLAIPGFPFRVVDEFSTVGLYRLLEEEVENPKGGYDFVYIDGSHEADDTFLDAELAWRLARQDALVIFDDYEWTTEPQESMHHPKRGIDAFLLLHDGQYEVLHRGYQIIIRKTVEMRIGFLTKKSDIADIHQSAPINVVFCTDSKYAMPTTVALASLVQTATSQRISAYVVDLGLAERDKERIKSVLPATNHVTLSFITLRRGSKGLGDGAWAKVDALSQLPVERALFLDSDILVREDIAELWKVDLKGKTLAAARDIGFPLGHTEVPHQAYFNAGVLLVDMNRMRSQLDHFLDYVVNKPPTAYKDQDALNVFFHHDWLEIPVEWNATGLGTYATKKDAERVVVWKHDELDKLHTTAKIVHFSGPVHPSMASVLDEYNQPWTSKPWGFAGAPGHPFVSEWRKVLETTAWKDWFGSEEHRDEVDSAEKRAVEKGLEVFKAKVTREMALRV</sequence>
<dbReference type="CDD" id="cd04194">
    <property type="entry name" value="GT8_A4GalT_like"/>
    <property type="match status" value="1"/>
</dbReference>
<evidence type="ECO:0000256" key="4">
    <source>
        <dbReference type="ARBA" id="ARBA00022723"/>
    </source>
</evidence>
<dbReference type="InterPro" id="IPR002495">
    <property type="entry name" value="Glyco_trans_8"/>
</dbReference>
<keyword evidence="3" id="KW-0808">Transferase</keyword>
<keyword evidence="6" id="KW-1185">Reference proteome</keyword>
<protein>
    <recommendedName>
        <fullName evidence="7">Glycosyltransferase family 8 protein</fullName>
    </recommendedName>
</protein>
<evidence type="ECO:0000256" key="1">
    <source>
        <dbReference type="ARBA" id="ARBA00006351"/>
    </source>
</evidence>
<dbReference type="RefSeq" id="XP_037215309.1">
    <property type="nucleotide sequence ID" value="XM_037368383.1"/>
</dbReference>
<dbReference type="SUPFAM" id="SSF53448">
    <property type="entry name" value="Nucleotide-diphospho-sugar transferases"/>
    <property type="match status" value="1"/>
</dbReference>